<evidence type="ECO:0000256" key="1">
    <source>
        <dbReference type="SAM" id="MobiDB-lite"/>
    </source>
</evidence>
<evidence type="ECO:0000313" key="2">
    <source>
        <dbReference type="EMBL" id="KAK3280395.1"/>
    </source>
</evidence>
<reference evidence="2 3" key="1">
    <citation type="journal article" date="2015" name="Genome Biol. Evol.">
        <title>Comparative Genomics of a Bacterivorous Green Alga Reveals Evolutionary Causalities and Consequences of Phago-Mixotrophic Mode of Nutrition.</title>
        <authorList>
            <person name="Burns J.A."/>
            <person name="Paasch A."/>
            <person name="Narechania A."/>
            <person name="Kim E."/>
        </authorList>
    </citation>
    <scope>NUCLEOTIDE SEQUENCE [LARGE SCALE GENOMIC DNA]</scope>
    <source>
        <strain evidence="2 3">PLY_AMNH</strain>
    </source>
</reference>
<feature type="compositionally biased region" description="Low complexity" evidence="1">
    <location>
        <begin position="77"/>
        <end position="86"/>
    </location>
</feature>
<dbReference type="EMBL" id="LGRX02004418">
    <property type="protein sequence ID" value="KAK3280395.1"/>
    <property type="molecule type" value="Genomic_DNA"/>
</dbReference>
<evidence type="ECO:0000313" key="3">
    <source>
        <dbReference type="Proteomes" id="UP001190700"/>
    </source>
</evidence>
<dbReference type="AlphaFoldDB" id="A0AAE0GLY1"/>
<proteinExistence type="predicted"/>
<comment type="caution">
    <text evidence="2">The sequence shown here is derived from an EMBL/GenBank/DDBJ whole genome shotgun (WGS) entry which is preliminary data.</text>
</comment>
<keyword evidence="3" id="KW-1185">Reference proteome</keyword>
<name>A0AAE0GLY1_9CHLO</name>
<sequence>MEALASGAHGWMAVPDPIQTWLRQAELACRRILWGESGRTHSGGRQEEVAGGRRAGRGAGGEGFKWGEHGGRPSQLGESSAGSSEAGRLATNLLDSIQDILRGERPARRQSVVEEAGGGQEGPTGVAPEAVTQGTGTRRSQGDGDLVSTSAASQGASTHILSVDNILMEADNLLSPGSEREFLTQEQVADPGGRVAEGLEERAVQIRTGLAT</sequence>
<organism evidence="2 3">
    <name type="scientific">Cymbomonas tetramitiformis</name>
    <dbReference type="NCBI Taxonomy" id="36881"/>
    <lineage>
        <taxon>Eukaryota</taxon>
        <taxon>Viridiplantae</taxon>
        <taxon>Chlorophyta</taxon>
        <taxon>Pyramimonadophyceae</taxon>
        <taxon>Pyramimonadales</taxon>
        <taxon>Pyramimonadaceae</taxon>
        <taxon>Cymbomonas</taxon>
    </lineage>
</organism>
<gene>
    <name evidence="2" type="ORF">CYMTET_11765</name>
</gene>
<dbReference type="Proteomes" id="UP001190700">
    <property type="component" value="Unassembled WGS sequence"/>
</dbReference>
<protein>
    <submittedName>
        <fullName evidence="2">Uncharacterized protein</fullName>
    </submittedName>
</protein>
<feature type="region of interest" description="Disordered" evidence="1">
    <location>
        <begin position="37"/>
        <end position="86"/>
    </location>
</feature>
<feature type="region of interest" description="Disordered" evidence="1">
    <location>
        <begin position="105"/>
        <end position="155"/>
    </location>
</feature>
<accession>A0AAE0GLY1</accession>